<evidence type="ECO:0000256" key="1">
    <source>
        <dbReference type="PROSITE-ProRule" id="PRU00339"/>
    </source>
</evidence>
<evidence type="ECO:0000313" key="5">
    <source>
        <dbReference type="Proteomes" id="UP000552241"/>
    </source>
</evidence>
<evidence type="ECO:0000256" key="2">
    <source>
        <dbReference type="SAM" id="MobiDB-lite"/>
    </source>
</evidence>
<dbReference type="PROSITE" id="PS50005">
    <property type="entry name" value="TPR"/>
    <property type="match status" value="2"/>
</dbReference>
<feature type="repeat" description="TPR" evidence="1">
    <location>
        <begin position="249"/>
        <end position="282"/>
    </location>
</feature>
<feature type="signal peptide" evidence="3">
    <location>
        <begin position="1"/>
        <end position="21"/>
    </location>
</feature>
<dbReference type="Gene3D" id="1.25.40.10">
    <property type="entry name" value="Tetratricopeptide repeat domain"/>
    <property type="match status" value="3"/>
</dbReference>
<sequence length="822" mass="93683">MKKKLLLLACLGLMVSCSVKKDSAKNRAFHNSTAWFNTLFNAEEEMDKKIDELEISYKDNYSEILPVDPRPEIVQPELSEDYIDQMSAGFKNKTGGSSSKDAPQVTGFDLVEKKALKAIENHSMLIDGRERNKTMTRAYLVLGKARYNNGKSFEALEALNYMQNKLPYNKKFTPEARLYTALANFQTGNYFEGERILENLNKDDGYKKKYQEKFAKYYAENMIRNGDYEEAIELLDKTIENTKNKKRKARYYFIEGQLYSLLGMQNEAGEAFTRVYKMKPGFEMEVKSQLGIAANFDPEKNSYNSYKEHLLDVSKKGNYVSRKNEFFYAIGDMAIKEGKVEEARKYLKESFVGPASDPYVRGRAYERYADLEFDQGNYVHASAYYDSALSVTPYDKDIARITERSTSLKFLMEKYYLVKRNDSILKLAYMTQEEKDKFFGDYIAKLKIEDAKRQKQIEEEATIFQTQTKGGGSFGGSFEGGGSTFYFYNTSLKSNGVNEFKRIWGNVRLGDNWRSSTGGALSIEDQEAEMLGQADAQNPRRYELDFYLEQIPTKQNELNKLKIERDTTELSLGIGYYDLFKNAKSATETLEHLVSTPPKEQATEAQAYYQIYRINQKEENLAKADEYKNLILSKYPNSIYAEYILNPEVNFITPTTKEALAYYEETYDLYKAGKYDEVKSRTVEAVEKYPTEAIIAKFSLVNALAIGKTEGRENFVSALELITVAYQNSDEAKKAQEILDLLNGVTKKEQETEGEESNKNPETKREGDAKQRPGQGNVRGNNPNSNPNSNPNQSGTSPTRPQKKEDGSVQNGPGTPGDADDD</sequence>
<feature type="compositionally biased region" description="Basic and acidic residues" evidence="2">
    <location>
        <begin position="746"/>
        <end position="771"/>
    </location>
</feature>
<gene>
    <name evidence="4" type="ORF">HU137_10115</name>
</gene>
<dbReference type="AlphaFoldDB" id="A0A838ZT18"/>
<dbReference type="PROSITE" id="PS51257">
    <property type="entry name" value="PROKAR_LIPOPROTEIN"/>
    <property type="match status" value="1"/>
</dbReference>
<dbReference type="EMBL" id="JACDZE010000003">
    <property type="protein sequence ID" value="MBA5630126.1"/>
    <property type="molecule type" value="Genomic_DNA"/>
</dbReference>
<proteinExistence type="predicted"/>
<feature type="repeat" description="TPR" evidence="1">
    <location>
        <begin position="362"/>
        <end position="395"/>
    </location>
</feature>
<keyword evidence="1" id="KW-0802">TPR repeat</keyword>
<feature type="chain" id="PRO_5032815857" evidence="3">
    <location>
        <begin position="22"/>
        <end position="822"/>
    </location>
</feature>
<dbReference type="Proteomes" id="UP000552241">
    <property type="component" value="Unassembled WGS sequence"/>
</dbReference>
<feature type="compositionally biased region" description="Low complexity" evidence="2">
    <location>
        <begin position="781"/>
        <end position="792"/>
    </location>
</feature>
<comment type="caution">
    <text evidence="4">The sequence shown here is derived from an EMBL/GenBank/DDBJ whole genome shotgun (WGS) entry which is preliminary data.</text>
</comment>
<keyword evidence="3" id="KW-0732">Signal</keyword>
<reference evidence="4 5" key="1">
    <citation type="submission" date="2020-07" db="EMBL/GenBank/DDBJ databases">
        <title>Moheibacter lacus sp. nov., a member of the family Flavobacteriaceae isolated from freshwater lake sediment.</title>
        <authorList>
            <person name="Liu Y."/>
        </authorList>
    </citation>
    <scope>NUCLEOTIDE SEQUENCE [LARGE SCALE GENOMIC DNA]</scope>
    <source>
        <strain evidence="4 5">BDHS18</strain>
    </source>
</reference>
<accession>A0A838ZT18</accession>
<dbReference type="SMART" id="SM00028">
    <property type="entry name" value="TPR"/>
    <property type="match status" value="3"/>
</dbReference>
<organism evidence="4 5">
    <name type="scientific">Moheibacter lacus</name>
    <dbReference type="NCBI Taxonomy" id="2745851"/>
    <lineage>
        <taxon>Bacteria</taxon>
        <taxon>Pseudomonadati</taxon>
        <taxon>Bacteroidota</taxon>
        <taxon>Flavobacteriia</taxon>
        <taxon>Flavobacteriales</taxon>
        <taxon>Weeksellaceae</taxon>
        <taxon>Moheibacter</taxon>
    </lineage>
</organism>
<protein>
    <submittedName>
        <fullName evidence="4">Tetratricopeptide repeat protein</fullName>
    </submittedName>
</protein>
<feature type="region of interest" description="Disordered" evidence="2">
    <location>
        <begin position="746"/>
        <end position="822"/>
    </location>
</feature>
<evidence type="ECO:0000313" key="4">
    <source>
        <dbReference type="EMBL" id="MBA5630126.1"/>
    </source>
</evidence>
<evidence type="ECO:0000256" key="3">
    <source>
        <dbReference type="SAM" id="SignalP"/>
    </source>
</evidence>
<name>A0A838ZT18_9FLAO</name>
<dbReference type="InterPro" id="IPR011990">
    <property type="entry name" value="TPR-like_helical_dom_sf"/>
</dbReference>
<dbReference type="SUPFAM" id="SSF48452">
    <property type="entry name" value="TPR-like"/>
    <property type="match status" value="2"/>
</dbReference>
<keyword evidence="5" id="KW-1185">Reference proteome</keyword>
<dbReference type="RefSeq" id="WP_182043730.1">
    <property type="nucleotide sequence ID" value="NZ_JACDZE010000003.1"/>
</dbReference>
<dbReference type="InterPro" id="IPR019734">
    <property type="entry name" value="TPR_rpt"/>
</dbReference>